<dbReference type="Pfam" id="PF13516">
    <property type="entry name" value="LRR_6"/>
    <property type="match status" value="1"/>
</dbReference>
<dbReference type="Gene3D" id="3.10.20.90">
    <property type="entry name" value="Phosphatidylinositol 3-kinase Catalytic Subunit, Chain A, domain 1"/>
    <property type="match status" value="1"/>
</dbReference>
<dbReference type="SUPFAM" id="SSF46934">
    <property type="entry name" value="UBA-like"/>
    <property type="match status" value="1"/>
</dbReference>
<dbReference type="Gene3D" id="1.10.8.10">
    <property type="entry name" value="DNA helicase RuvA subunit, C-terminal domain"/>
    <property type="match status" value="1"/>
</dbReference>
<evidence type="ECO:0000259" key="5">
    <source>
        <dbReference type="PROSITE" id="PS50033"/>
    </source>
</evidence>
<dbReference type="InterPro" id="IPR050836">
    <property type="entry name" value="SDS22/Internalin_LRR"/>
</dbReference>
<feature type="domain" description="UBX" evidence="5">
    <location>
        <begin position="229"/>
        <end position="306"/>
    </location>
</feature>
<protein>
    <submittedName>
        <fullName evidence="7">Uncharacterized protein LOC110982132</fullName>
    </submittedName>
</protein>
<feature type="region of interest" description="Disordered" evidence="3">
    <location>
        <begin position="176"/>
        <end position="217"/>
    </location>
</feature>
<dbReference type="Proteomes" id="UP000694845">
    <property type="component" value="Unplaced"/>
</dbReference>
<dbReference type="PROSITE" id="PS50033">
    <property type="entry name" value="UBX"/>
    <property type="match status" value="1"/>
</dbReference>
<dbReference type="PANTHER" id="PTHR46652">
    <property type="entry name" value="LEUCINE-RICH REPEAT AND IQ DOMAIN-CONTAINING PROTEIN 1-RELATED"/>
    <property type="match status" value="1"/>
</dbReference>
<dbReference type="SMART" id="SM00166">
    <property type="entry name" value="UBX"/>
    <property type="match status" value="1"/>
</dbReference>
<proteinExistence type="predicted"/>
<dbReference type="InterPro" id="IPR015940">
    <property type="entry name" value="UBA"/>
</dbReference>
<dbReference type="KEGG" id="aplc:110982132"/>
<feature type="compositionally biased region" description="Basic and acidic residues" evidence="3">
    <location>
        <begin position="330"/>
        <end position="342"/>
    </location>
</feature>
<accession>A0A8B7YXN6</accession>
<evidence type="ECO:0000256" key="1">
    <source>
        <dbReference type="ARBA" id="ARBA00022614"/>
    </source>
</evidence>
<dbReference type="GeneID" id="110982132"/>
<dbReference type="InterPro" id="IPR029071">
    <property type="entry name" value="Ubiquitin-like_domsf"/>
</dbReference>
<sequence>MADGAQTLDSLLATLVGMGFELDRCQAAVNQGKLTVNDAVEWLLQGHSADEDKIPTRSAPTLSLNQPSQAQPTSQSTDASYLPFSLPPVSTPSSSSGDSQGPLPSSVSPVSDESKFKQQDVVSRFSLSEKKRQDKERWEKEQREKAAVEARQARLQAKQAKNYVLKNIKADKEARHQLGKLPSSPRSTHQGEIPMATLPSPQPASSASSPPGDASPVVTISPEAKPIPSAPAMCMLQLRLPSGQSIREKFSSASSLQCIVDFIKSKHTDLIHINLMQPFPHRLFTSSDLGLTLEELQLTPNGNLVVKIATSDPTTKSAQASSQPAVSPDPQDRPQPPDEDRLLSSLARVLPHHPPLHQPPIVRHDWGRGHALSPSDDSAASKELEEEEPMEVGGARVDFDDVGEMDEAGIEDAEEDMLWHANDAQPMGGREPHIWGDGNRLVDGRRPMNFDYGFGQRDEQHDAEEVPSPQRAAAAALSRLAAAAISQTQPSTIAIDKPITALQDLCLRCVSKRIEAHTRQPITTLEALPPHLAGRLVEELKKSGALRSKTLNLFLPCHLQSLMLDCYKYTTNELLQAARFHVHISRLSLSACPLLTDQAFVSVSGLKKLRYLNVSKNKQLTDGILHSIKDLSNLVTLVLEDTSVTDEGIKVLASSALSQLTHLNLNRTNVSDTMLPFLAVFLNLRSLGVEQAKISQLEGIDGLVSLHSLNIARNSVVPQALDRLTRLPELTALNVMLLEGMEGDAVLHHLQGLELKQLQMPDRHTTTDVGLCCIAGMPLVALDLTDYIHITDQGIHHIADMTSLTKLSLSNTKITDMALEYIKGLVELKEFHLDRTAITDYGAMFIGNFSKLEVLSMAATRIKNRFLCSKTLNKCQFLTRLNLSRTDVSNKGIEALQLPRLTLLNLDSTCVTMEGANGMHGCPNLKVVRTNNLRVYRGEENDD</sequence>
<dbReference type="InterPro" id="IPR001012">
    <property type="entry name" value="UBX_dom"/>
</dbReference>
<evidence type="ECO:0000313" key="6">
    <source>
        <dbReference type="Proteomes" id="UP000694845"/>
    </source>
</evidence>
<keyword evidence="6" id="KW-1185">Reference proteome</keyword>
<evidence type="ECO:0000313" key="7">
    <source>
        <dbReference type="RefSeq" id="XP_022096031.1"/>
    </source>
</evidence>
<feature type="compositionally biased region" description="Low complexity" evidence="3">
    <location>
        <begin position="91"/>
        <end position="106"/>
    </location>
</feature>
<dbReference type="PANTHER" id="PTHR46652:SF3">
    <property type="entry name" value="LEUCINE-RICH REPEAT-CONTAINING PROTEIN 9"/>
    <property type="match status" value="1"/>
</dbReference>
<name>A0A8B7YXN6_ACAPL</name>
<dbReference type="Pfam" id="PF00789">
    <property type="entry name" value="UBX"/>
    <property type="match status" value="1"/>
</dbReference>
<reference evidence="7" key="1">
    <citation type="submission" date="2025-08" db="UniProtKB">
        <authorList>
            <consortium name="RefSeq"/>
        </authorList>
    </citation>
    <scope>IDENTIFICATION</scope>
</reference>
<evidence type="ECO:0000259" key="4">
    <source>
        <dbReference type="PROSITE" id="PS50030"/>
    </source>
</evidence>
<keyword evidence="2" id="KW-0677">Repeat</keyword>
<evidence type="ECO:0000256" key="2">
    <source>
        <dbReference type="ARBA" id="ARBA00022737"/>
    </source>
</evidence>
<dbReference type="InterPro" id="IPR001611">
    <property type="entry name" value="Leu-rich_rpt"/>
</dbReference>
<dbReference type="InterPro" id="IPR032675">
    <property type="entry name" value="LRR_dom_sf"/>
</dbReference>
<dbReference type="PROSITE" id="PS50030">
    <property type="entry name" value="UBA"/>
    <property type="match status" value="1"/>
</dbReference>
<feature type="compositionally biased region" description="Low complexity" evidence="3">
    <location>
        <begin position="66"/>
        <end position="84"/>
    </location>
</feature>
<dbReference type="InterPro" id="IPR006553">
    <property type="entry name" value="Leu-rich_rpt_Cys-con_subtyp"/>
</dbReference>
<evidence type="ECO:0000256" key="3">
    <source>
        <dbReference type="SAM" id="MobiDB-lite"/>
    </source>
</evidence>
<dbReference type="SUPFAM" id="SSF54236">
    <property type="entry name" value="Ubiquitin-like"/>
    <property type="match status" value="1"/>
</dbReference>
<feature type="region of interest" description="Disordered" evidence="3">
    <location>
        <begin position="51"/>
        <end position="122"/>
    </location>
</feature>
<feature type="compositionally biased region" description="Low complexity" evidence="3">
    <location>
        <begin position="317"/>
        <end position="329"/>
    </location>
</feature>
<dbReference type="InterPro" id="IPR009060">
    <property type="entry name" value="UBA-like_sf"/>
</dbReference>
<feature type="domain" description="UBA" evidence="4">
    <location>
        <begin position="6"/>
        <end position="46"/>
    </location>
</feature>
<keyword evidence="1" id="KW-0433">Leucine-rich repeat</keyword>
<gene>
    <name evidence="7" type="primary">LOC110982132</name>
</gene>
<dbReference type="SMART" id="SM00367">
    <property type="entry name" value="LRR_CC"/>
    <property type="match status" value="4"/>
</dbReference>
<dbReference type="OMA" id="WEDAVNY"/>
<dbReference type="Gene3D" id="3.80.10.10">
    <property type="entry name" value="Ribonuclease Inhibitor"/>
    <property type="match status" value="4"/>
</dbReference>
<feature type="compositionally biased region" description="Low complexity" evidence="3">
    <location>
        <begin position="203"/>
        <end position="216"/>
    </location>
</feature>
<organism evidence="6 7">
    <name type="scientific">Acanthaster planci</name>
    <name type="common">Crown-of-thorns starfish</name>
    <dbReference type="NCBI Taxonomy" id="133434"/>
    <lineage>
        <taxon>Eukaryota</taxon>
        <taxon>Metazoa</taxon>
        <taxon>Echinodermata</taxon>
        <taxon>Eleutherozoa</taxon>
        <taxon>Asterozoa</taxon>
        <taxon>Asteroidea</taxon>
        <taxon>Valvatacea</taxon>
        <taxon>Valvatida</taxon>
        <taxon>Acanthasteridae</taxon>
        <taxon>Acanthaster</taxon>
    </lineage>
</organism>
<dbReference type="OrthoDB" id="10254930at2759"/>
<dbReference type="AlphaFoldDB" id="A0A8B7YXN6"/>
<dbReference type="RefSeq" id="XP_022096031.1">
    <property type="nucleotide sequence ID" value="XM_022240339.1"/>
</dbReference>
<feature type="region of interest" description="Disordered" evidence="3">
    <location>
        <begin position="312"/>
        <end position="393"/>
    </location>
</feature>
<dbReference type="SUPFAM" id="SSF52058">
    <property type="entry name" value="L domain-like"/>
    <property type="match status" value="1"/>
</dbReference>